<keyword evidence="1" id="KW-0472">Membrane</keyword>
<evidence type="ECO:0000313" key="2">
    <source>
        <dbReference type="EMBL" id="RGW40643.1"/>
    </source>
</evidence>
<evidence type="ECO:0000256" key="1">
    <source>
        <dbReference type="SAM" id="Phobius"/>
    </source>
</evidence>
<dbReference type="Proteomes" id="UP000286581">
    <property type="component" value="Unassembled WGS sequence"/>
</dbReference>
<reference evidence="2 3" key="1">
    <citation type="submission" date="2018-08" db="EMBL/GenBank/DDBJ databases">
        <title>A genome reference for cultivated species of the human gut microbiota.</title>
        <authorList>
            <person name="Zou Y."/>
            <person name="Xue W."/>
            <person name="Luo G."/>
        </authorList>
    </citation>
    <scope>NUCLEOTIDE SEQUENCE [LARGE SCALE GENOMIC DNA]</scope>
    <source>
        <strain evidence="2 3">AF12-8</strain>
    </source>
</reference>
<dbReference type="Pfam" id="PF07963">
    <property type="entry name" value="N_methyl"/>
    <property type="match status" value="1"/>
</dbReference>
<protein>
    <submittedName>
        <fullName evidence="2">Prepilin-type N-terminal cleavage/methylation domain-containing protein</fullName>
    </submittedName>
</protein>
<dbReference type="EMBL" id="QSAE01000009">
    <property type="protein sequence ID" value="RGW40643.1"/>
    <property type="molecule type" value="Genomic_DNA"/>
</dbReference>
<keyword evidence="1" id="KW-1133">Transmembrane helix</keyword>
<sequence>MRKLKNDDRGVTLVEIIVSIAILAIIVLPFLNAFVTATKTNVKAKNEMNATHLATNIMEGIEKNSMKTLAYQFNYPSEGFDVSDGFNISDGSSACELLKKSGKFDNVKRLEDISAEIVNKDDVITSCIHKTDASAKIIDTSLWDFRESDAHKYYFYMSGVQSGTKKYNALVTVDAKSDATKVNPTTGKKEADNKVTKYNMDEVADMSAMDANFDCMSADRYSATNIISAFNNMNPGFSVQQSDIKRTITIDIEKSGAASNKATKVTVSYSYSINKNGVRKTFPDPNSALKDDYTMVIYDNSSDTVNHNLRNVYLFYNPWYTSTGALYNTCNDVIIINNKGKLDCTVNIVKQKTISDQSELSTKESTYKAYVKVSEPGNRTGHAYTHIATNLNVNMGAPDNPLQPDQAIYGFNNNVIQNDVKAIVDIKNLTKSNASERLYDVKVAVYESKASLDDIFNDKDPVVTMTGSMGY</sequence>
<feature type="transmembrane region" description="Helical" evidence="1">
    <location>
        <begin position="12"/>
        <end position="35"/>
    </location>
</feature>
<accession>A0A413BJ97</accession>
<gene>
    <name evidence="2" type="ORF">DWV78_04580</name>
</gene>
<organism evidence="2 3">
    <name type="scientific">Agathobacter rectalis</name>
    <dbReference type="NCBI Taxonomy" id="39491"/>
    <lineage>
        <taxon>Bacteria</taxon>
        <taxon>Bacillati</taxon>
        <taxon>Bacillota</taxon>
        <taxon>Clostridia</taxon>
        <taxon>Lachnospirales</taxon>
        <taxon>Lachnospiraceae</taxon>
        <taxon>Agathobacter</taxon>
    </lineage>
</organism>
<dbReference type="InterPro" id="IPR012902">
    <property type="entry name" value="N_methyl_site"/>
</dbReference>
<dbReference type="NCBIfam" id="TIGR02532">
    <property type="entry name" value="IV_pilin_GFxxxE"/>
    <property type="match status" value="1"/>
</dbReference>
<proteinExistence type="predicted"/>
<comment type="caution">
    <text evidence="2">The sequence shown here is derived from an EMBL/GenBank/DDBJ whole genome shotgun (WGS) entry which is preliminary data.</text>
</comment>
<evidence type="ECO:0000313" key="3">
    <source>
        <dbReference type="Proteomes" id="UP000286581"/>
    </source>
</evidence>
<name>A0A413BJ97_9FIRM</name>
<dbReference type="AlphaFoldDB" id="A0A413BJ97"/>
<keyword evidence="1" id="KW-0812">Transmembrane</keyword>